<dbReference type="Pfam" id="PF03006">
    <property type="entry name" value="HlyIII"/>
    <property type="match status" value="1"/>
</dbReference>
<evidence type="ECO:0000256" key="6">
    <source>
        <dbReference type="SAM" id="Phobius"/>
    </source>
</evidence>
<protein>
    <submittedName>
        <fullName evidence="7">Uncharacterized protein</fullName>
    </submittedName>
</protein>
<evidence type="ECO:0000256" key="4">
    <source>
        <dbReference type="ARBA" id="ARBA00023136"/>
    </source>
</evidence>
<sequence>MSTEQITIEQQETLIKRQQNPHKNQDKNLHKNQNKNQNTNTSPTQQQNIQQSHKKKIYHKHVKLIHKAYKFLQSKVESPEIKKQFLSRQIEETPKYRGQIHNYGKWISLIPSILLIICARSFKARRNAIIYSIGVFWMQFISSKMHCRPYQTAPTWIRKLDNISIFLYIGMNWFTIFEQVMIEDPKWEVTFGLVTVLMVVAIILRALTLHSPRWLISGIALLMGWLSIILLPTIIQKLNTYEQTVFALGGLSITLGAVCWALQFPKKKKGSHWTPHETFHLGTFYEEKI</sequence>
<keyword evidence="2 6" id="KW-0812">Transmembrane</keyword>
<comment type="caution">
    <text evidence="7">The sequence shown here is derived from an EMBL/GenBank/DDBJ whole genome shotgun (WGS) entry which is preliminary data.</text>
</comment>
<feature type="transmembrane region" description="Helical" evidence="6">
    <location>
        <begin position="189"/>
        <end position="207"/>
    </location>
</feature>
<feature type="compositionally biased region" description="Low complexity" evidence="5">
    <location>
        <begin position="34"/>
        <end position="51"/>
    </location>
</feature>
<name>A0A0V0QZJ9_PSEPJ</name>
<feature type="transmembrane region" description="Helical" evidence="6">
    <location>
        <begin position="241"/>
        <end position="262"/>
    </location>
</feature>
<feature type="region of interest" description="Disordered" evidence="5">
    <location>
        <begin position="14"/>
        <end position="53"/>
    </location>
</feature>
<evidence type="ECO:0000256" key="1">
    <source>
        <dbReference type="ARBA" id="ARBA00004141"/>
    </source>
</evidence>
<evidence type="ECO:0000256" key="3">
    <source>
        <dbReference type="ARBA" id="ARBA00022989"/>
    </source>
</evidence>
<dbReference type="Proteomes" id="UP000054937">
    <property type="component" value="Unassembled WGS sequence"/>
</dbReference>
<dbReference type="InterPro" id="IPR004254">
    <property type="entry name" value="AdipoR/HlyIII-related"/>
</dbReference>
<reference evidence="7 8" key="1">
    <citation type="journal article" date="2015" name="Sci. Rep.">
        <title>Genome of the facultative scuticociliatosis pathogen Pseudocohnilembus persalinus provides insight into its virulence through horizontal gene transfer.</title>
        <authorList>
            <person name="Xiong J."/>
            <person name="Wang G."/>
            <person name="Cheng J."/>
            <person name="Tian M."/>
            <person name="Pan X."/>
            <person name="Warren A."/>
            <person name="Jiang C."/>
            <person name="Yuan D."/>
            <person name="Miao W."/>
        </authorList>
    </citation>
    <scope>NUCLEOTIDE SEQUENCE [LARGE SCALE GENOMIC DNA]</scope>
    <source>
        <strain evidence="7">36N120E</strain>
    </source>
</reference>
<evidence type="ECO:0000256" key="5">
    <source>
        <dbReference type="SAM" id="MobiDB-lite"/>
    </source>
</evidence>
<keyword evidence="3 6" id="KW-1133">Transmembrane helix</keyword>
<organism evidence="7 8">
    <name type="scientific">Pseudocohnilembus persalinus</name>
    <name type="common">Ciliate</name>
    <dbReference type="NCBI Taxonomy" id="266149"/>
    <lineage>
        <taxon>Eukaryota</taxon>
        <taxon>Sar</taxon>
        <taxon>Alveolata</taxon>
        <taxon>Ciliophora</taxon>
        <taxon>Intramacronucleata</taxon>
        <taxon>Oligohymenophorea</taxon>
        <taxon>Scuticociliatia</taxon>
        <taxon>Philasterida</taxon>
        <taxon>Pseudocohnilembidae</taxon>
        <taxon>Pseudocohnilembus</taxon>
    </lineage>
</organism>
<proteinExistence type="predicted"/>
<keyword evidence="4 6" id="KW-0472">Membrane</keyword>
<dbReference type="GO" id="GO:0016020">
    <property type="term" value="C:membrane"/>
    <property type="evidence" value="ECO:0007669"/>
    <property type="project" value="UniProtKB-SubCell"/>
</dbReference>
<evidence type="ECO:0000313" key="8">
    <source>
        <dbReference type="Proteomes" id="UP000054937"/>
    </source>
</evidence>
<keyword evidence="8" id="KW-1185">Reference proteome</keyword>
<dbReference type="AlphaFoldDB" id="A0A0V0QZJ9"/>
<comment type="subcellular location">
    <subcellularLocation>
        <location evidence="1">Membrane</location>
        <topology evidence="1">Multi-pass membrane protein</topology>
    </subcellularLocation>
</comment>
<evidence type="ECO:0000313" key="7">
    <source>
        <dbReference type="EMBL" id="KRX07702.1"/>
    </source>
</evidence>
<feature type="transmembrane region" description="Helical" evidence="6">
    <location>
        <begin position="214"/>
        <end position="235"/>
    </location>
</feature>
<gene>
    <name evidence="7" type="ORF">PPERSA_11251</name>
</gene>
<dbReference type="EMBL" id="LDAU01000082">
    <property type="protein sequence ID" value="KRX07702.1"/>
    <property type="molecule type" value="Genomic_DNA"/>
</dbReference>
<accession>A0A0V0QZJ9</accession>
<feature type="transmembrane region" description="Helical" evidence="6">
    <location>
        <begin position="159"/>
        <end position="177"/>
    </location>
</feature>
<dbReference type="InParanoid" id="A0A0V0QZJ9"/>
<evidence type="ECO:0000256" key="2">
    <source>
        <dbReference type="ARBA" id="ARBA00022692"/>
    </source>
</evidence>